<organism evidence="2 3">
    <name type="scientific">Aliidiomarina soli</name>
    <dbReference type="NCBI Taxonomy" id="1928574"/>
    <lineage>
        <taxon>Bacteria</taxon>
        <taxon>Pseudomonadati</taxon>
        <taxon>Pseudomonadota</taxon>
        <taxon>Gammaproteobacteria</taxon>
        <taxon>Alteromonadales</taxon>
        <taxon>Idiomarinaceae</taxon>
        <taxon>Aliidiomarina</taxon>
    </lineage>
</organism>
<dbReference type="PANTHER" id="PTHR34703:SF1">
    <property type="entry name" value="ANTIPORTER SUBUNIT MNHG2-RELATED"/>
    <property type="match status" value="1"/>
</dbReference>
<protein>
    <submittedName>
        <fullName evidence="2">Na+/H+ antiporter subunit G</fullName>
    </submittedName>
</protein>
<dbReference type="GO" id="GO:0015385">
    <property type="term" value="F:sodium:proton antiporter activity"/>
    <property type="evidence" value="ECO:0007669"/>
    <property type="project" value="TreeGrafter"/>
</dbReference>
<dbReference type="EMBL" id="PIPO01000006">
    <property type="protein sequence ID" value="RUO30303.1"/>
    <property type="molecule type" value="Genomic_DNA"/>
</dbReference>
<dbReference type="Pfam" id="PF03334">
    <property type="entry name" value="PhaG_MnhG_YufB"/>
    <property type="match status" value="1"/>
</dbReference>
<evidence type="ECO:0000313" key="2">
    <source>
        <dbReference type="EMBL" id="RUO30303.1"/>
    </source>
</evidence>
<keyword evidence="1" id="KW-0472">Membrane</keyword>
<comment type="caution">
    <text evidence="2">The sequence shown here is derived from an EMBL/GenBank/DDBJ whole genome shotgun (WGS) entry which is preliminary data.</text>
</comment>
<evidence type="ECO:0000313" key="3">
    <source>
        <dbReference type="Proteomes" id="UP000287823"/>
    </source>
</evidence>
<evidence type="ECO:0000256" key="1">
    <source>
        <dbReference type="SAM" id="Phobius"/>
    </source>
</evidence>
<proteinExistence type="predicted"/>
<keyword evidence="1" id="KW-0812">Transmembrane</keyword>
<sequence>MIYLQYLLVGAGCLFFIVGTLGLLRFPDTFTRIHAITKADNLGLGLLMLGLLPSTQSVPQALKLVLIWLLVLAASATASYLIAHYVKAKSPDALPHAAETASEEQD</sequence>
<dbReference type="RefSeq" id="WP_126799785.1">
    <property type="nucleotide sequence ID" value="NZ_PIPO01000006.1"/>
</dbReference>
<feature type="transmembrane region" description="Helical" evidence="1">
    <location>
        <begin position="6"/>
        <end position="24"/>
    </location>
</feature>
<feature type="transmembrane region" description="Helical" evidence="1">
    <location>
        <begin position="65"/>
        <end position="86"/>
    </location>
</feature>
<reference evidence="2 3" key="1">
    <citation type="journal article" date="2011" name="Front. Microbiol.">
        <title>Genomic signatures of strain selection and enhancement in Bacillus atrophaeus var. globigii, a historical biowarfare simulant.</title>
        <authorList>
            <person name="Gibbons H.S."/>
            <person name="Broomall S.M."/>
            <person name="McNew L.A."/>
            <person name="Daligault H."/>
            <person name="Chapman C."/>
            <person name="Bruce D."/>
            <person name="Karavis M."/>
            <person name="Krepps M."/>
            <person name="McGregor P.A."/>
            <person name="Hong C."/>
            <person name="Park K.H."/>
            <person name="Akmal A."/>
            <person name="Feldman A."/>
            <person name="Lin J.S."/>
            <person name="Chang W.E."/>
            <person name="Higgs B.W."/>
            <person name="Demirev P."/>
            <person name="Lindquist J."/>
            <person name="Liem A."/>
            <person name="Fochler E."/>
            <person name="Read T.D."/>
            <person name="Tapia R."/>
            <person name="Johnson S."/>
            <person name="Bishop-Lilly K.A."/>
            <person name="Detter C."/>
            <person name="Han C."/>
            <person name="Sozhamannan S."/>
            <person name="Rosenzweig C.N."/>
            <person name="Skowronski E.W."/>
        </authorList>
    </citation>
    <scope>NUCLEOTIDE SEQUENCE [LARGE SCALE GENOMIC DNA]</scope>
    <source>
        <strain evidence="2 3">Y4G10-17</strain>
    </source>
</reference>
<dbReference type="Proteomes" id="UP000287823">
    <property type="component" value="Unassembled WGS sequence"/>
</dbReference>
<accession>A0A432WD28</accession>
<name>A0A432WD28_9GAMM</name>
<dbReference type="InterPro" id="IPR005133">
    <property type="entry name" value="PhaG_MnhG_YufB"/>
</dbReference>
<dbReference type="PANTHER" id="PTHR34703">
    <property type="entry name" value="ANTIPORTER SUBUNIT MNHG2-RELATED"/>
    <property type="match status" value="1"/>
</dbReference>
<keyword evidence="3" id="KW-1185">Reference proteome</keyword>
<dbReference type="AlphaFoldDB" id="A0A432WD28"/>
<gene>
    <name evidence="2" type="ORF">CWE14_13095</name>
</gene>
<keyword evidence="1" id="KW-1133">Transmembrane helix</keyword>